<evidence type="ECO:0000313" key="2">
    <source>
        <dbReference type="EMBL" id="MPC09130.1"/>
    </source>
</evidence>
<accession>A0A5B7CID2</accession>
<dbReference type="EMBL" id="VSRR010000056">
    <property type="protein sequence ID" value="MPC09130.1"/>
    <property type="molecule type" value="Genomic_DNA"/>
</dbReference>
<sequence length="59" mass="6764">MQEVHGVYCHKYKHKQHHATAPRDSTTTCQHRPSATHTTLNCLMETAPAPERSEHDPRC</sequence>
<organism evidence="2 3">
    <name type="scientific">Portunus trituberculatus</name>
    <name type="common">Swimming crab</name>
    <name type="synonym">Neptunus trituberculatus</name>
    <dbReference type="NCBI Taxonomy" id="210409"/>
    <lineage>
        <taxon>Eukaryota</taxon>
        <taxon>Metazoa</taxon>
        <taxon>Ecdysozoa</taxon>
        <taxon>Arthropoda</taxon>
        <taxon>Crustacea</taxon>
        <taxon>Multicrustacea</taxon>
        <taxon>Malacostraca</taxon>
        <taxon>Eumalacostraca</taxon>
        <taxon>Eucarida</taxon>
        <taxon>Decapoda</taxon>
        <taxon>Pleocyemata</taxon>
        <taxon>Brachyura</taxon>
        <taxon>Eubrachyura</taxon>
        <taxon>Portunoidea</taxon>
        <taxon>Portunidae</taxon>
        <taxon>Portuninae</taxon>
        <taxon>Portunus</taxon>
    </lineage>
</organism>
<evidence type="ECO:0000313" key="3">
    <source>
        <dbReference type="Proteomes" id="UP000324222"/>
    </source>
</evidence>
<evidence type="ECO:0000256" key="1">
    <source>
        <dbReference type="SAM" id="MobiDB-lite"/>
    </source>
</evidence>
<protein>
    <submittedName>
        <fullName evidence="2">Uncharacterized protein</fullName>
    </submittedName>
</protein>
<name>A0A5B7CID2_PORTR</name>
<dbReference type="Proteomes" id="UP000324222">
    <property type="component" value="Unassembled WGS sequence"/>
</dbReference>
<proteinExistence type="predicted"/>
<gene>
    <name evidence="2" type="ORF">E2C01_001732</name>
</gene>
<dbReference type="AlphaFoldDB" id="A0A5B7CID2"/>
<comment type="caution">
    <text evidence="2">The sequence shown here is derived from an EMBL/GenBank/DDBJ whole genome shotgun (WGS) entry which is preliminary data.</text>
</comment>
<feature type="compositionally biased region" description="Polar residues" evidence="1">
    <location>
        <begin position="23"/>
        <end position="34"/>
    </location>
</feature>
<reference evidence="2 3" key="1">
    <citation type="submission" date="2019-05" db="EMBL/GenBank/DDBJ databases">
        <title>Another draft genome of Portunus trituberculatus and its Hox gene families provides insights of decapod evolution.</title>
        <authorList>
            <person name="Jeong J.-H."/>
            <person name="Song I."/>
            <person name="Kim S."/>
            <person name="Choi T."/>
            <person name="Kim D."/>
            <person name="Ryu S."/>
            <person name="Kim W."/>
        </authorList>
    </citation>
    <scope>NUCLEOTIDE SEQUENCE [LARGE SCALE GENOMIC DNA]</scope>
    <source>
        <tissue evidence="2">Muscle</tissue>
    </source>
</reference>
<keyword evidence="3" id="KW-1185">Reference proteome</keyword>
<feature type="region of interest" description="Disordered" evidence="1">
    <location>
        <begin position="13"/>
        <end position="34"/>
    </location>
</feature>